<dbReference type="EMBL" id="UGLU01000001">
    <property type="protein sequence ID" value="STU45000.1"/>
    <property type="molecule type" value="Genomic_DNA"/>
</dbReference>
<evidence type="ECO:0000313" key="5">
    <source>
        <dbReference type="EMBL" id="STU45000.1"/>
    </source>
</evidence>
<organism evidence="5 6">
    <name type="scientific">Klebsiella pneumoniae</name>
    <dbReference type="NCBI Taxonomy" id="573"/>
    <lineage>
        <taxon>Bacteria</taxon>
        <taxon>Pseudomonadati</taxon>
        <taxon>Pseudomonadota</taxon>
        <taxon>Gammaproteobacteria</taxon>
        <taxon>Enterobacterales</taxon>
        <taxon>Enterobacteriaceae</taxon>
        <taxon>Klebsiella/Raoultella group</taxon>
        <taxon>Klebsiella</taxon>
        <taxon>Klebsiella pneumoniae complex</taxon>
    </lineage>
</organism>
<keyword evidence="2" id="KW-0540">Nuclease</keyword>
<evidence type="ECO:0000256" key="1">
    <source>
        <dbReference type="ARBA" id="ARBA00001946"/>
    </source>
</evidence>
<sequence>MVYERESIIEKHLAAAVKAAGGVAYKFVSPGRRSVPDRIVLLPGGRIVFVECKSPGKAPRADQLREHERLRALGFNVVVLDSKNLEGILCGAPITTK</sequence>
<dbReference type="InterPro" id="IPR011856">
    <property type="entry name" value="tRNA_endonuc-like_dom_sf"/>
</dbReference>
<dbReference type="InterPro" id="IPR014883">
    <property type="entry name" value="VRR_NUC"/>
</dbReference>
<dbReference type="Proteomes" id="UP000254141">
    <property type="component" value="Unassembled WGS sequence"/>
</dbReference>
<dbReference type="GO" id="GO:0004518">
    <property type="term" value="F:nuclease activity"/>
    <property type="evidence" value="ECO:0007669"/>
    <property type="project" value="UniProtKB-KW"/>
</dbReference>
<evidence type="ECO:0000259" key="4">
    <source>
        <dbReference type="SMART" id="SM00990"/>
    </source>
</evidence>
<evidence type="ECO:0000313" key="6">
    <source>
        <dbReference type="Proteomes" id="UP000254141"/>
    </source>
</evidence>
<comment type="cofactor">
    <cofactor evidence="1">
        <name>Mg(2+)</name>
        <dbReference type="ChEBI" id="CHEBI:18420"/>
    </cofactor>
</comment>
<gene>
    <name evidence="5" type="ORF">NCTC5051_00271</name>
</gene>
<dbReference type="GO" id="GO:0016788">
    <property type="term" value="F:hydrolase activity, acting on ester bonds"/>
    <property type="evidence" value="ECO:0007669"/>
    <property type="project" value="InterPro"/>
</dbReference>
<dbReference type="GO" id="GO:0003676">
    <property type="term" value="F:nucleic acid binding"/>
    <property type="evidence" value="ECO:0007669"/>
    <property type="project" value="InterPro"/>
</dbReference>
<protein>
    <submittedName>
        <fullName evidence="5">VRR-NUC domain</fullName>
    </submittedName>
</protein>
<proteinExistence type="predicted"/>
<evidence type="ECO:0000256" key="2">
    <source>
        <dbReference type="ARBA" id="ARBA00022722"/>
    </source>
</evidence>
<dbReference type="SMART" id="SM00990">
    <property type="entry name" value="VRR_NUC"/>
    <property type="match status" value="1"/>
</dbReference>
<feature type="domain" description="VRR-NUC" evidence="4">
    <location>
        <begin position="4"/>
        <end position="84"/>
    </location>
</feature>
<name>A0AB74GMY3_KLEPN</name>
<keyword evidence="3" id="KW-0378">Hydrolase</keyword>
<evidence type="ECO:0000256" key="3">
    <source>
        <dbReference type="ARBA" id="ARBA00022801"/>
    </source>
</evidence>
<reference evidence="5 6" key="1">
    <citation type="submission" date="2018-06" db="EMBL/GenBank/DDBJ databases">
        <authorList>
            <consortium name="Pathogen Informatics"/>
            <person name="Doyle S."/>
        </authorList>
    </citation>
    <scope>NUCLEOTIDE SEQUENCE [LARGE SCALE GENOMIC DNA]</scope>
    <source>
        <strain evidence="5 6">NCTC5051</strain>
    </source>
</reference>
<dbReference type="AlphaFoldDB" id="A0AB74GMY3"/>
<accession>A0AB74GMY3</accession>
<comment type="caution">
    <text evidence="5">The sequence shown here is derived from an EMBL/GenBank/DDBJ whole genome shotgun (WGS) entry which is preliminary data.</text>
</comment>
<dbReference type="Gene3D" id="3.40.1350.10">
    <property type="match status" value="1"/>
</dbReference>